<dbReference type="GO" id="GO:0051607">
    <property type="term" value="P:defense response to virus"/>
    <property type="evidence" value="ECO:0007669"/>
    <property type="project" value="UniProtKB-UniRule"/>
</dbReference>
<dbReference type="CDD" id="cd09752">
    <property type="entry name" value="Cas5_I-C"/>
    <property type="match status" value="1"/>
</dbReference>
<protein>
    <recommendedName>
        <fullName evidence="2">pre-crRNA processing endonuclease</fullName>
        <ecNumber evidence="2">3.1.-.-</ecNumber>
    </recommendedName>
</protein>
<evidence type="ECO:0000313" key="4">
    <source>
        <dbReference type="Proteomes" id="UP000249522"/>
    </source>
</evidence>
<dbReference type="NCBIfam" id="TIGR02593">
    <property type="entry name" value="CRISPR_cas5"/>
    <property type="match status" value="1"/>
</dbReference>
<dbReference type="OrthoDB" id="5621871at2"/>
<keyword evidence="2" id="KW-0378">Hydrolase</keyword>
<dbReference type="EMBL" id="QKRB01000043">
    <property type="protein sequence ID" value="PZD96028.1"/>
    <property type="molecule type" value="Genomic_DNA"/>
</dbReference>
<sequence length="244" mass="28035">MRNSIQFKVYGKYALFTDPLSKIGGEKMSYPIPTYAALKGIAESIYWKPTIIWYIDSVRIMKPIQTESKGIRPLEYGGGNTLAYYTYLKDVEYNISAHFEFNLQREELEYDRNEFKHHNIAKRCLQAGGRRDIFLGARECQGYVEPCEFSDGVGFYDNQEHDMPFGVMVHGINYPDETGRNTLETRLWSPIMERGVIDFIRPEECRLIRPISTSSLPKSFGSSNMQPADALFQEMFQGGEGEVT</sequence>
<dbReference type="InterPro" id="IPR010155">
    <property type="entry name" value="CRISPR-assoc_prot_Cas5d"/>
</dbReference>
<keyword evidence="2" id="KW-0694">RNA-binding</keyword>
<dbReference type="InterPro" id="IPR021124">
    <property type="entry name" value="CRISPR-assoc_prot_Cas5"/>
</dbReference>
<accession>A0A2W1L718</accession>
<dbReference type="GO" id="GO:0043571">
    <property type="term" value="P:maintenance of CRISPR repeat elements"/>
    <property type="evidence" value="ECO:0007669"/>
    <property type="project" value="UniProtKB-UniRule"/>
</dbReference>
<dbReference type="Gene3D" id="3.30.70.2660">
    <property type="match status" value="1"/>
</dbReference>
<keyword evidence="4" id="KW-1185">Reference proteome</keyword>
<dbReference type="GO" id="GO:0004519">
    <property type="term" value="F:endonuclease activity"/>
    <property type="evidence" value="ECO:0007669"/>
    <property type="project" value="UniProtKB-UniRule"/>
</dbReference>
<reference evidence="3 4" key="1">
    <citation type="submission" date="2018-06" db="EMBL/GenBank/DDBJ databases">
        <title>Paenibacillus imtechensis sp. nov.</title>
        <authorList>
            <person name="Pinnaka A.K."/>
            <person name="Singh H."/>
            <person name="Kaur M."/>
        </authorList>
    </citation>
    <scope>NUCLEOTIDE SEQUENCE [LARGE SCALE GENOMIC DNA]</scope>
    <source>
        <strain evidence="3 4">SMB1</strain>
    </source>
</reference>
<name>A0A2W1L718_9BACL</name>
<gene>
    <name evidence="3" type="primary">cas5c</name>
    <name evidence="3" type="ORF">DNH61_10725</name>
</gene>
<comment type="similarity">
    <text evidence="2">Belongs to the CRISPR-associated protein Cas5 family. Subtype I-C/Dvulg subfamily.</text>
</comment>
<evidence type="ECO:0000256" key="2">
    <source>
        <dbReference type="PIRNR" id="PIRNR029950"/>
    </source>
</evidence>
<dbReference type="RefSeq" id="WP_111146773.1">
    <property type="nucleotide sequence ID" value="NZ_QKRB01000043.1"/>
</dbReference>
<dbReference type="GO" id="GO:0016787">
    <property type="term" value="F:hydrolase activity"/>
    <property type="evidence" value="ECO:0007669"/>
    <property type="project" value="UniProtKB-KW"/>
</dbReference>
<dbReference type="InterPro" id="IPR013422">
    <property type="entry name" value="CRISPR-assoc_prot_Cas5_N"/>
</dbReference>
<dbReference type="GO" id="GO:0003723">
    <property type="term" value="F:RNA binding"/>
    <property type="evidence" value="ECO:0007669"/>
    <property type="project" value="UniProtKB-UniRule"/>
</dbReference>
<dbReference type="AlphaFoldDB" id="A0A2W1L718"/>
<keyword evidence="2" id="KW-0255">Endonuclease</keyword>
<comment type="caution">
    <text evidence="3">The sequence shown here is derived from an EMBL/GenBank/DDBJ whole genome shotgun (WGS) entry which is preliminary data.</text>
</comment>
<dbReference type="Pfam" id="PF09704">
    <property type="entry name" value="Cas_Cas5d"/>
    <property type="match status" value="1"/>
</dbReference>
<keyword evidence="1 2" id="KW-0051">Antiviral defense</keyword>
<dbReference type="NCBIfam" id="TIGR01876">
    <property type="entry name" value="cas_Cas5d"/>
    <property type="match status" value="1"/>
</dbReference>
<proteinExistence type="inferred from homology"/>
<comment type="function">
    <text evidence="2">CRISPR (clustered regularly interspaced short palindromic repeat) is an adaptive immune system that provides protection against mobile genetic elements (viruses, transposable elements and conjugative plasmids). CRISPR clusters contain spacers, sequences complementary to antecedent mobile elements, and target invading nucleic acids. CRISPR clusters are transcribed and processed into CRISPR RNA (crRNA).</text>
</comment>
<keyword evidence="2" id="KW-0540">Nuclease</keyword>
<dbReference type="EC" id="3.1.-.-" evidence="2"/>
<evidence type="ECO:0000313" key="3">
    <source>
        <dbReference type="EMBL" id="PZD96028.1"/>
    </source>
</evidence>
<organism evidence="3 4">
    <name type="scientific">Paenibacillus sambharensis</name>
    <dbReference type="NCBI Taxonomy" id="1803190"/>
    <lineage>
        <taxon>Bacteria</taxon>
        <taxon>Bacillati</taxon>
        <taxon>Bacillota</taxon>
        <taxon>Bacilli</taxon>
        <taxon>Bacillales</taxon>
        <taxon>Paenibacillaceae</taxon>
        <taxon>Paenibacillus</taxon>
    </lineage>
</organism>
<evidence type="ECO:0000256" key="1">
    <source>
        <dbReference type="ARBA" id="ARBA00023118"/>
    </source>
</evidence>
<dbReference type="PIRSF" id="PIRSF029950">
    <property type="entry name" value="Cas_CT1134"/>
    <property type="match status" value="1"/>
</dbReference>
<dbReference type="Proteomes" id="UP000249522">
    <property type="component" value="Unassembled WGS sequence"/>
</dbReference>